<dbReference type="RefSeq" id="WP_238221994.1">
    <property type="nucleotide sequence ID" value="NZ_BAAADH010000020.1"/>
</dbReference>
<keyword evidence="2" id="KW-1185">Reference proteome</keyword>
<proteinExistence type="predicted"/>
<comment type="caution">
    <text evidence="1">The sequence shown here is derived from an EMBL/GenBank/DDBJ whole genome shotgun (WGS) entry which is preliminary data.</text>
</comment>
<name>A0ABQ4U6Y5_9HYPH</name>
<protein>
    <submittedName>
        <fullName evidence="1">Uncharacterized protein</fullName>
    </submittedName>
</protein>
<gene>
    <name evidence="1" type="ORF">LNAOJCKE_0403</name>
</gene>
<reference evidence="1" key="2">
    <citation type="submission" date="2021-08" db="EMBL/GenBank/DDBJ databases">
        <authorList>
            <person name="Tani A."/>
            <person name="Ola A."/>
            <person name="Ogura Y."/>
            <person name="Katsura K."/>
            <person name="Hayashi T."/>
        </authorList>
    </citation>
    <scope>NUCLEOTIDE SEQUENCE</scope>
    <source>
        <strain evidence="1">NBRC 15686</strain>
    </source>
</reference>
<dbReference type="Proteomes" id="UP001055039">
    <property type="component" value="Unassembled WGS sequence"/>
</dbReference>
<evidence type="ECO:0000313" key="1">
    <source>
        <dbReference type="EMBL" id="GJE63209.1"/>
    </source>
</evidence>
<organism evidence="1 2">
    <name type="scientific">Methylorubrum aminovorans</name>
    <dbReference type="NCBI Taxonomy" id="269069"/>
    <lineage>
        <taxon>Bacteria</taxon>
        <taxon>Pseudomonadati</taxon>
        <taxon>Pseudomonadota</taxon>
        <taxon>Alphaproteobacteria</taxon>
        <taxon>Hyphomicrobiales</taxon>
        <taxon>Methylobacteriaceae</taxon>
        <taxon>Methylorubrum</taxon>
    </lineage>
</organism>
<dbReference type="EMBL" id="BPRC01000001">
    <property type="protein sequence ID" value="GJE63209.1"/>
    <property type="molecule type" value="Genomic_DNA"/>
</dbReference>
<accession>A0ABQ4U6Y5</accession>
<sequence>MANLTLPLRNIGSAGVNTDRLPVQLEQPQWSGCNNVRFESGAVIRAPHFRKIGTASAGSPNFVFGSAYPSGGSEFLIGLSDGRVIRGQARGRNAEPWIETDLTPLEWSPHVFEAQPTTACELQGRIYWNRPDRGLWSMRKGDQGFTAVDGWDRETTCRAVRRLGDQIIALNVTQGGQTIPAMVKWSDLVPFEAAKLDFGTATTNSAGDNILGSLTGQIVDGAELGVRMFVYSNRQVYAMTPQPTNFIFDFEERFRDRGVISQNCIGVANNQHMVFGPDNIWCHDGTTVLWTTNDSVQRGIYDHLVREAAHRFYVLHLPARREMMFCFVSTHPDCKFPIGREYTPNDLGDYPGCNRAAVFNYGNGLWSFSDLPYNTGGAVVQPSTGVRWEQLAGKTWNDLRAEKTTWLDFRDRNPEIAVMVSPVRAYTPPAVTRAEATDDTFAMRRRAR</sequence>
<reference evidence="1" key="1">
    <citation type="journal article" date="2021" name="Front. Microbiol.">
        <title>Comprehensive Comparative Genomics and Phenotyping of Methylobacterium Species.</title>
        <authorList>
            <person name="Alessa O."/>
            <person name="Ogura Y."/>
            <person name="Fujitani Y."/>
            <person name="Takami H."/>
            <person name="Hayashi T."/>
            <person name="Sahin N."/>
            <person name="Tani A."/>
        </authorList>
    </citation>
    <scope>NUCLEOTIDE SEQUENCE</scope>
    <source>
        <strain evidence="1">NBRC 15686</strain>
    </source>
</reference>
<evidence type="ECO:0000313" key="2">
    <source>
        <dbReference type="Proteomes" id="UP001055039"/>
    </source>
</evidence>